<dbReference type="InterPro" id="IPR000408">
    <property type="entry name" value="Reg_chr_condens"/>
</dbReference>
<sequence length="562" mass="61571">MPRSPKAKRTTHKTPVVQPKIIEDVVSTVEIEQPRPATPVQRTRKRVHRRPKYHEKASFLERESSKGLGLDAVERYTTWFPGTTLGESYRVASTIFQAAHQASHETRPVSWGYGYTDGALGHNNTRRVVEMKRLALFRRNIVRAVSAGNRLSLFLTDDNRIFQSGRLFMKQDGCNMWKPVEIKLETPANMVAVEAGHLAAYALDDQGRLYSWGTQIFGQLGHGEELEQEHVAELTTETDEDIEARIETGHPNDNLDGEKDSEEGEEPPEKVVIVERIPRLVEGLNGHNVVKISAGNHFAVAITSTGLVFSWGRGCFGQLGNGKVADVSTPTPIEALKDYTVIDIAAGSDHVIGVIVPREEFHRSDQHEESLATEHSVVMVWGRGKHGCLGLGGSSNELLPTEIVFFRGLGAVKAAAGAGHSLVLCRAGAQTFLYAFGGNHLGQLGIASSADHVDMPSFLDEFVNVHVADIGAGAQFSAALTSGQIDRWRKFSLGGITPALRHEEHNRKGSLPITFAFSTTKINVLSCIEARKLQHKVFLASSSSVILAKYRHSVDCVAVDVT</sequence>
<dbReference type="STRING" id="4790.A0A0W8DLE9"/>
<name>A0A0W8DLE9_PHYNI</name>
<proteinExistence type="predicted"/>
<feature type="repeat" description="RCC1" evidence="2">
    <location>
        <begin position="306"/>
        <end position="357"/>
    </location>
</feature>
<keyword evidence="1" id="KW-0677">Repeat</keyword>
<dbReference type="AlphaFoldDB" id="A0A0W8DLE9"/>
<dbReference type="Proteomes" id="UP000052943">
    <property type="component" value="Unassembled WGS sequence"/>
</dbReference>
<dbReference type="OrthoDB" id="5981550at2759"/>
<feature type="compositionally biased region" description="Basic residues" evidence="3">
    <location>
        <begin position="42"/>
        <end position="53"/>
    </location>
</feature>
<evidence type="ECO:0000313" key="4">
    <source>
        <dbReference type="EMBL" id="KUF97128.1"/>
    </source>
</evidence>
<feature type="repeat" description="RCC1" evidence="2">
    <location>
        <begin position="207"/>
        <end position="305"/>
    </location>
</feature>
<gene>
    <name evidence="4" type="ORF">AM587_10002365</name>
</gene>
<dbReference type="Gene3D" id="2.130.10.30">
    <property type="entry name" value="Regulator of chromosome condensation 1/beta-lactamase-inhibitor protein II"/>
    <property type="match status" value="3"/>
</dbReference>
<feature type="repeat" description="RCC1" evidence="2">
    <location>
        <begin position="106"/>
        <end position="158"/>
    </location>
</feature>
<organism evidence="4 5">
    <name type="scientific">Phytophthora nicotianae</name>
    <name type="common">Potato buckeye rot agent</name>
    <name type="synonym">Phytophthora parasitica</name>
    <dbReference type="NCBI Taxonomy" id="4792"/>
    <lineage>
        <taxon>Eukaryota</taxon>
        <taxon>Sar</taxon>
        <taxon>Stramenopiles</taxon>
        <taxon>Oomycota</taxon>
        <taxon>Peronosporomycetes</taxon>
        <taxon>Peronosporales</taxon>
        <taxon>Peronosporaceae</taxon>
        <taxon>Phytophthora</taxon>
    </lineage>
</organism>
<dbReference type="PANTHER" id="PTHR22870:SF408">
    <property type="entry name" value="OS09G0560450 PROTEIN"/>
    <property type="match status" value="1"/>
</dbReference>
<evidence type="ECO:0000256" key="3">
    <source>
        <dbReference type="SAM" id="MobiDB-lite"/>
    </source>
</evidence>
<dbReference type="PANTHER" id="PTHR22870">
    <property type="entry name" value="REGULATOR OF CHROMOSOME CONDENSATION"/>
    <property type="match status" value="1"/>
</dbReference>
<feature type="repeat" description="RCC1" evidence="2">
    <location>
        <begin position="431"/>
        <end position="483"/>
    </location>
</feature>
<reference evidence="4 5" key="1">
    <citation type="submission" date="2015-11" db="EMBL/GenBank/DDBJ databases">
        <title>Genomes and virulence difference between two physiological races of Phytophthora nicotianae.</title>
        <authorList>
            <person name="Liu H."/>
            <person name="Ma X."/>
            <person name="Yu H."/>
            <person name="Fang D."/>
            <person name="Li Y."/>
            <person name="Wang X."/>
            <person name="Wang W."/>
            <person name="Dong Y."/>
            <person name="Xiao B."/>
        </authorList>
    </citation>
    <scope>NUCLEOTIDE SEQUENCE [LARGE SCALE GENOMIC DNA]</scope>
    <source>
        <strain evidence="5">race 0</strain>
    </source>
</reference>
<evidence type="ECO:0000313" key="5">
    <source>
        <dbReference type="Proteomes" id="UP000052943"/>
    </source>
</evidence>
<accession>A0A0W8DLE9</accession>
<feature type="region of interest" description="Disordered" evidence="3">
    <location>
        <begin position="33"/>
        <end position="53"/>
    </location>
</feature>
<comment type="caution">
    <text evidence="4">The sequence shown here is derived from an EMBL/GenBank/DDBJ whole genome shotgun (WGS) entry which is preliminary data.</text>
</comment>
<evidence type="ECO:0000256" key="2">
    <source>
        <dbReference type="PROSITE-ProRule" id="PRU00235"/>
    </source>
</evidence>
<dbReference type="EMBL" id="LNFO01000948">
    <property type="protein sequence ID" value="KUF97128.1"/>
    <property type="molecule type" value="Genomic_DNA"/>
</dbReference>
<protein>
    <submittedName>
        <fullName evidence="4">E3 ubiquitin-protein ligase HERC2</fullName>
    </submittedName>
</protein>
<dbReference type="PROSITE" id="PS50012">
    <property type="entry name" value="RCC1_3"/>
    <property type="match status" value="5"/>
</dbReference>
<dbReference type="InterPro" id="IPR009091">
    <property type="entry name" value="RCC1/BLIP-II"/>
</dbReference>
<evidence type="ECO:0000256" key="1">
    <source>
        <dbReference type="ARBA" id="ARBA00022737"/>
    </source>
</evidence>
<dbReference type="Pfam" id="PF00415">
    <property type="entry name" value="RCC1"/>
    <property type="match status" value="3"/>
</dbReference>
<feature type="region of interest" description="Disordered" evidence="3">
    <location>
        <begin position="244"/>
        <end position="268"/>
    </location>
</feature>
<dbReference type="InterPro" id="IPR051210">
    <property type="entry name" value="Ub_ligase/GEF_domain"/>
</dbReference>
<feature type="repeat" description="RCC1" evidence="2">
    <location>
        <begin position="376"/>
        <end position="427"/>
    </location>
</feature>
<dbReference type="SUPFAM" id="SSF50985">
    <property type="entry name" value="RCC1/BLIP-II"/>
    <property type="match status" value="1"/>
</dbReference>